<keyword evidence="1" id="KW-0732">Signal</keyword>
<name>A0A7J7NJU4_9MAGN</name>
<evidence type="ECO:0000313" key="3">
    <source>
        <dbReference type="Proteomes" id="UP000541444"/>
    </source>
</evidence>
<dbReference type="AlphaFoldDB" id="A0A7J7NJU4"/>
<keyword evidence="3" id="KW-1185">Reference proteome</keyword>
<dbReference type="EMBL" id="JACGCM010000724">
    <property type="protein sequence ID" value="KAF6167531.1"/>
    <property type="molecule type" value="Genomic_DNA"/>
</dbReference>
<feature type="signal peptide" evidence="1">
    <location>
        <begin position="1"/>
        <end position="23"/>
    </location>
</feature>
<gene>
    <name evidence="2" type="ORF">GIB67_031732</name>
</gene>
<accession>A0A7J7NJU4</accession>
<reference evidence="2 3" key="1">
    <citation type="journal article" date="2020" name="IScience">
        <title>Genome Sequencing of the Endangered Kingdonia uniflora (Circaeasteraceae, Ranunculales) Reveals Potential Mechanisms of Evolutionary Specialization.</title>
        <authorList>
            <person name="Sun Y."/>
            <person name="Deng T."/>
            <person name="Zhang A."/>
            <person name="Moore M.J."/>
            <person name="Landis J.B."/>
            <person name="Lin N."/>
            <person name="Zhang H."/>
            <person name="Zhang X."/>
            <person name="Huang J."/>
            <person name="Zhang X."/>
            <person name="Sun H."/>
            <person name="Wang H."/>
        </authorList>
    </citation>
    <scope>NUCLEOTIDE SEQUENCE [LARGE SCALE GENOMIC DNA]</scope>
    <source>
        <strain evidence="2">TB1705</strain>
        <tissue evidence="2">Leaf</tissue>
    </source>
</reference>
<protein>
    <submittedName>
        <fullName evidence="2">Uncharacterized protein</fullName>
    </submittedName>
</protein>
<sequence>MGNIDLFGFSTLRFGITLVVVTSAEVHSVSQDFVLPDLEMGPDLRWNIEWTGRRDDPHPPLEGATSGTSFLRLRGVIKPESGYAANRPYKFYAGSPDDHIVD</sequence>
<proteinExistence type="predicted"/>
<evidence type="ECO:0000313" key="2">
    <source>
        <dbReference type="EMBL" id="KAF6167531.1"/>
    </source>
</evidence>
<organism evidence="2 3">
    <name type="scientific">Kingdonia uniflora</name>
    <dbReference type="NCBI Taxonomy" id="39325"/>
    <lineage>
        <taxon>Eukaryota</taxon>
        <taxon>Viridiplantae</taxon>
        <taxon>Streptophyta</taxon>
        <taxon>Embryophyta</taxon>
        <taxon>Tracheophyta</taxon>
        <taxon>Spermatophyta</taxon>
        <taxon>Magnoliopsida</taxon>
        <taxon>Ranunculales</taxon>
        <taxon>Circaeasteraceae</taxon>
        <taxon>Kingdonia</taxon>
    </lineage>
</organism>
<evidence type="ECO:0000256" key="1">
    <source>
        <dbReference type="SAM" id="SignalP"/>
    </source>
</evidence>
<dbReference type="Proteomes" id="UP000541444">
    <property type="component" value="Unassembled WGS sequence"/>
</dbReference>
<comment type="caution">
    <text evidence="2">The sequence shown here is derived from an EMBL/GenBank/DDBJ whole genome shotgun (WGS) entry which is preliminary data.</text>
</comment>
<feature type="chain" id="PRO_5029844418" evidence="1">
    <location>
        <begin position="24"/>
        <end position="102"/>
    </location>
</feature>